<dbReference type="EMBL" id="CP121472">
    <property type="protein sequence ID" value="WPL19889.1"/>
    <property type="molecule type" value="Genomic_DNA"/>
</dbReference>
<organism evidence="3 4">
    <name type="scientific">Thiorhodovibrio winogradskyi</name>
    <dbReference type="NCBI Taxonomy" id="77007"/>
    <lineage>
        <taxon>Bacteria</taxon>
        <taxon>Pseudomonadati</taxon>
        <taxon>Pseudomonadota</taxon>
        <taxon>Gammaproteobacteria</taxon>
        <taxon>Chromatiales</taxon>
        <taxon>Chromatiaceae</taxon>
        <taxon>Thiorhodovibrio</taxon>
    </lineage>
</organism>
<evidence type="ECO:0000313" key="3">
    <source>
        <dbReference type="EMBL" id="WPL19889.1"/>
    </source>
</evidence>
<dbReference type="Pfam" id="PF13148">
    <property type="entry name" value="DUF3987"/>
    <property type="match status" value="1"/>
</dbReference>
<sequence>MLTDNKAVAAGTAHGSMSYCALNSTTTTDPEPFSLAAPEVYTAPSPGEIKTRVDILKAGGWTQSGIVAEVRARGVKLDTGDLSNAMRGKHGKRLTDAQWQAIQALAVDPDKAGKEQATDPAPYHRAAADTAQAMRRMAEARRFLAILDPEAESFCFQTFDDRGRRRELARTIPGDIETVWPELERLNQAGAGVFVTINETRGQTRRAGDVVRVRAVFADFDPPKTAPAPALADYPLPPVMLVESSPGKAHAYWPVDGVDLLHFKPMQQAIVARFNSDPQPVDLPRVMRLPGFFHKKDPDNPHLVRVAWCDERQPYPAEQVRAAFGLNGHQRQQEAPQQQTTDQADARPAQNEDLLAQLLAGADIHQAALTIVGRMVADGVPDATIKAVFQALALQVAAARGADRAAALSGSELARMLAGARAKGYGDAQQQPDEWLALEPLARPGVPEPYPVDALPERVRAAVSEVQGFVKAPLPLVATSALSALSVAIQAHVDVARADKLTGPSSLFTLVIADSGERKSTVDGFFTAAIREYEAKQAEAMKPELEDYRAKLAAWEAERDGYLAGIRQASKAGKRDQVKSNQLSLQDLEHSKPAEPRVPRLLRGDDTPEALAWSLAKQWPSAGVLSSEAGVIFGAHGMGKDSVMRNLALLNVLWDGGQHDVGRRTSESFTVKGARFTAALTHDLPDQGAGRGISRIFAPSEVKTGHWRPCDGACRSKNRCRRTSWP</sequence>
<dbReference type="RefSeq" id="WP_328985643.1">
    <property type="nucleotide sequence ID" value="NZ_CP121472.1"/>
</dbReference>
<keyword evidence="4" id="KW-1185">Reference proteome</keyword>
<dbReference type="InterPro" id="IPR025048">
    <property type="entry name" value="DUF3987"/>
</dbReference>
<reference evidence="3 4" key="1">
    <citation type="journal article" date="2023" name="Microorganisms">
        <title>Thiorhodovibrio frisius and Trv. litoralis spp. nov., Two Novel Members from a Clade of Fastidious Purple Sulfur Bacteria That Exhibit Unique Red-Shifted Light-Harvesting Capabilities.</title>
        <authorList>
            <person name="Methner A."/>
            <person name="Kuzyk S.B."/>
            <person name="Petersen J."/>
            <person name="Bauer S."/>
            <person name="Brinkmann H."/>
            <person name="Sichau K."/>
            <person name="Wanner G."/>
            <person name="Wolf J."/>
            <person name="Neumann-Schaal M."/>
            <person name="Henke P."/>
            <person name="Tank M."/>
            <person name="Sproer C."/>
            <person name="Bunk B."/>
            <person name="Overmann J."/>
        </authorList>
    </citation>
    <scope>NUCLEOTIDE SEQUENCE [LARGE SCALE GENOMIC DNA]</scope>
    <source>
        <strain evidence="3 4">DSM 6702</strain>
    </source>
</reference>
<feature type="region of interest" description="Disordered" evidence="1">
    <location>
        <begin position="573"/>
        <end position="602"/>
    </location>
</feature>
<evidence type="ECO:0000256" key="1">
    <source>
        <dbReference type="SAM" id="MobiDB-lite"/>
    </source>
</evidence>
<proteinExistence type="predicted"/>
<evidence type="ECO:0000259" key="2">
    <source>
        <dbReference type="Pfam" id="PF16793"/>
    </source>
</evidence>
<evidence type="ECO:0000313" key="4">
    <source>
        <dbReference type="Proteomes" id="UP001432180"/>
    </source>
</evidence>
<dbReference type="InterPro" id="IPR039459">
    <property type="entry name" value="RepB-like_DNA_primase_dom"/>
</dbReference>
<gene>
    <name evidence="3" type="ORF">Thiowin_05038</name>
</gene>
<dbReference type="Gene3D" id="3.30.70.1790">
    <property type="entry name" value="RepB DNA-primase, N-terminal domain"/>
    <property type="match status" value="1"/>
</dbReference>
<protein>
    <recommendedName>
        <fullName evidence="2">RepB-like DNA primase domain-containing protein</fullName>
    </recommendedName>
</protein>
<accession>A0ABZ0SI66</accession>
<dbReference type="Pfam" id="PF16793">
    <property type="entry name" value="RepB_primase"/>
    <property type="match status" value="1"/>
</dbReference>
<feature type="domain" description="RepB-like DNA primase" evidence="2">
    <location>
        <begin position="236"/>
        <end position="317"/>
    </location>
</feature>
<feature type="compositionally biased region" description="Low complexity" evidence="1">
    <location>
        <begin position="333"/>
        <end position="347"/>
    </location>
</feature>
<feature type="compositionally biased region" description="Basic and acidic residues" evidence="1">
    <location>
        <begin position="587"/>
        <end position="602"/>
    </location>
</feature>
<dbReference type="Proteomes" id="UP001432180">
    <property type="component" value="Chromosome"/>
</dbReference>
<feature type="region of interest" description="Disordered" evidence="1">
    <location>
        <begin position="328"/>
        <end position="347"/>
    </location>
</feature>
<name>A0ABZ0SI66_9GAMM</name>